<dbReference type="EMBL" id="JBHTMN010000003">
    <property type="protein sequence ID" value="MFD1382225.1"/>
    <property type="molecule type" value="Genomic_DNA"/>
</dbReference>
<proteinExistence type="inferred from homology"/>
<dbReference type="Pfam" id="PF05958">
    <property type="entry name" value="tRNA_U5-meth_tr"/>
    <property type="match status" value="1"/>
</dbReference>
<feature type="binding site" evidence="6">
    <location>
        <position position="368"/>
    </location>
    <ligand>
        <name>S-adenosyl-L-methionine</name>
        <dbReference type="ChEBI" id="CHEBI:59789"/>
    </ligand>
</feature>
<dbReference type="SUPFAM" id="SSF53335">
    <property type="entry name" value="S-adenosyl-L-methionine-dependent methyltransferases"/>
    <property type="match status" value="1"/>
</dbReference>
<accession>A0ABW4B0T6</accession>
<gene>
    <name evidence="9" type="primary">rlmD</name>
    <name evidence="9" type="ORF">ACFQ45_02525</name>
</gene>
<keyword evidence="4 6" id="KW-0949">S-adenosyl-L-methionine</keyword>
<dbReference type="Gene3D" id="3.40.50.150">
    <property type="entry name" value="Vaccinia Virus protein VP39"/>
    <property type="match status" value="1"/>
</dbReference>
<feature type="domain" description="TRAM" evidence="8">
    <location>
        <begin position="15"/>
        <end position="73"/>
    </location>
</feature>
<dbReference type="NCBIfam" id="TIGR00479">
    <property type="entry name" value="rumA"/>
    <property type="match status" value="1"/>
</dbReference>
<dbReference type="InterPro" id="IPR002792">
    <property type="entry name" value="TRAM_dom"/>
</dbReference>
<comment type="caution">
    <text evidence="9">The sequence shown here is derived from an EMBL/GenBank/DDBJ whole genome shotgun (WGS) entry which is preliminary data.</text>
</comment>
<dbReference type="InterPro" id="IPR030390">
    <property type="entry name" value="MeTrfase_TrmA_AS"/>
</dbReference>
<name>A0ABW4B0T6_9GAMM</name>
<keyword evidence="5" id="KW-0411">Iron-sulfur</keyword>
<dbReference type="CDD" id="cd02440">
    <property type="entry name" value="AdoMet_MTases"/>
    <property type="match status" value="1"/>
</dbReference>
<dbReference type="Proteomes" id="UP001597059">
    <property type="component" value="Unassembled WGS sequence"/>
</dbReference>
<feature type="binding site" evidence="6">
    <location>
        <position position="271"/>
    </location>
    <ligand>
        <name>S-adenosyl-L-methionine</name>
        <dbReference type="ChEBI" id="CHEBI:59789"/>
    </ligand>
</feature>
<evidence type="ECO:0000256" key="1">
    <source>
        <dbReference type="ARBA" id="ARBA00022485"/>
    </source>
</evidence>
<protein>
    <submittedName>
        <fullName evidence="9">23S rRNA (Uracil(1939)-C(5))-methyltransferase RlmD</fullName>
        <ecNumber evidence="9">2.1.1.190</ecNumber>
    </submittedName>
</protein>
<dbReference type="Pfam" id="PF01938">
    <property type="entry name" value="TRAM"/>
    <property type="match status" value="1"/>
</dbReference>
<keyword evidence="1" id="KW-0479">Metal-binding</keyword>
<keyword evidence="10" id="KW-1185">Reference proteome</keyword>
<keyword evidence="3 6" id="KW-0808">Transferase</keyword>
<dbReference type="PROSITE" id="PS50926">
    <property type="entry name" value="TRAM"/>
    <property type="match status" value="1"/>
</dbReference>
<evidence type="ECO:0000256" key="4">
    <source>
        <dbReference type="ARBA" id="ARBA00022691"/>
    </source>
</evidence>
<keyword evidence="1" id="KW-0408">Iron</keyword>
<dbReference type="RefSeq" id="WP_377364990.1">
    <property type="nucleotide sequence ID" value="NZ_JBHTMN010000003.1"/>
</dbReference>
<dbReference type="PROSITE" id="PS01231">
    <property type="entry name" value="TRMA_2"/>
    <property type="match status" value="1"/>
</dbReference>
<dbReference type="InterPro" id="IPR012340">
    <property type="entry name" value="NA-bd_OB-fold"/>
</dbReference>
<evidence type="ECO:0000256" key="2">
    <source>
        <dbReference type="ARBA" id="ARBA00022603"/>
    </source>
</evidence>
<feature type="active site" evidence="7">
    <location>
        <position position="394"/>
    </location>
</feature>
<comment type="similarity">
    <text evidence="6">Belongs to the class I-like SAM-binding methyltransferase superfamily. RNA M5U methyltransferase family.</text>
</comment>
<evidence type="ECO:0000313" key="9">
    <source>
        <dbReference type="EMBL" id="MFD1382225.1"/>
    </source>
</evidence>
<feature type="active site" description="Nucleophile" evidence="6">
    <location>
        <position position="394"/>
    </location>
</feature>
<dbReference type="NCBIfam" id="NF009639">
    <property type="entry name" value="PRK13168.1"/>
    <property type="match status" value="1"/>
</dbReference>
<organism evidence="9 10">
    <name type="scientific">Rhodanobacter aciditrophus</name>
    <dbReference type="NCBI Taxonomy" id="1623218"/>
    <lineage>
        <taxon>Bacteria</taxon>
        <taxon>Pseudomonadati</taxon>
        <taxon>Pseudomonadota</taxon>
        <taxon>Gammaproteobacteria</taxon>
        <taxon>Lysobacterales</taxon>
        <taxon>Rhodanobacteraceae</taxon>
        <taxon>Rhodanobacter</taxon>
    </lineage>
</organism>
<feature type="binding site" evidence="6">
    <location>
        <position position="321"/>
    </location>
    <ligand>
        <name>S-adenosyl-L-methionine</name>
        <dbReference type="ChEBI" id="CHEBI:59789"/>
    </ligand>
</feature>
<sequence length="436" mass="49273">MKSRSPRRSRTTPVKSIANPIRLYDIEDMSYEGEGVARENGKVTFVANALLGEQVEARVIKETRSLNHAQLTQIITPSPDRQTPFCQHFEQCGGCQLQHLSTSGQRDLKVGWLRNHLRKIDLPADISRLEKDEFGYRRRARLSVFVKQGKVSLGFRSKASKDIVDIEQCPVFVAPLQEAYLSFREYFLKTDLAGKMGHVELLQDAGGTVVVLRQSRHVSEAEKAGFNAWAEQKNITLYWQSVEDNRLVGEPERHYEIDGVKVNFHPQDFIQVNEKINTQMVAQALDWLELASEDVVLDLFSGSGNFSLPLAKRVKQVIGVEGLESMVEKGRRNAEQAGLENIEFIAADLTQPPPNKIKKAKITKVLLDPPRAGAIEFLPTLVRLKPDSILYVSCNPSTLARDVEYLVDNGFHVKKVCMMDMFPQTTHIETMMLLQK</sequence>
<evidence type="ECO:0000256" key="3">
    <source>
        <dbReference type="ARBA" id="ARBA00022679"/>
    </source>
</evidence>
<dbReference type="InterPro" id="IPR029063">
    <property type="entry name" value="SAM-dependent_MTases_sf"/>
</dbReference>
<dbReference type="Gene3D" id="2.40.50.140">
    <property type="entry name" value="Nucleic acid-binding proteins"/>
    <property type="match status" value="1"/>
</dbReference>
<dbReference type="GO" id="GO:0008168">
    <property type="term" value="F:methyltransferase activity"/>
    <property type="evidence" value="ECO:0007669"/>
    <property type="project" value="UniProtKB-KW"/>
</dbReference>
<evidence type="ECO:0000256" key="5">
    <source>
        <dbReference type="ARBA" id="ARBA00023014"/>
    </source>
</evidence>
<dbReference type="GO" id="GO:0032259">
    <property type="term" value="P:methylation"/>
    <property type="evidence" value="ECO:0007669"/>
    <property type="project" value="UniProtKB-KW"/>
</dbReference>
<evidence type="ECO:0000259" key="8">
    <source>
        <dbReference type="PROSITE" id="PS50926"/>
    </source>
</evidence>
<dbReference type="InterPro" id="IPR030391">
    <property type="entry name" value="MeTrfase_TrmA_CS"/>
</dbReference>
<dbReference type="Gene3D" id="2.40.50.1070">
    <property type="match status" value="1"/>
</dbReference>
<dbReference type="PANTHER" id="PTHR11061:SF49">
    <property type="entry name" value="23S RRNA (URACIL(1939)-C(5))-METHYLTRANSFERASE RLMD"/>
    <property type="match status" value="1"/>
</dbReference>
<dbReference type="SUPFAM" id="SSF50249">
    <property type="entry name" value="Nucleic acid-binding proteins"/>
    <property type="match status" value="1"/>
</dbReference>
<reference evidence="10" key="1">
    <citation type="journal article" date="2019" name="Int. J. Syst. Evol. Microbiol.">
        <title>The Global Catalogue of Microorganisms (GCM) 10K type strain sequencing project: providing services to taxonomists for standard genome sequencing and annotation.</title>
        <authorList>
            <consortium name="The Broad Institute Genomics Platform"/>
            <consortium name="The Broad Institute Genome Sequencing Center for Infectious Disease"/>
            <person name="Wu L."/>
            <person name="Ma J."/>
        </authorList>
    </citation>
    <scope>NUCLEOTIDE SEQUENCE [LARGE SCALE GENOMIC DNA]</scope>
    <source>
        <strain evidence="10">JCM 30774</strain>
    </source>
</reference>
<dbReference type="PROSITE" id="PS51687">
    <property type="entry name" value="SAM_MT_RNA_M5U"/>
    <property type="match status" value="1"/>
</dbReference>
<keyword evidence="1" id="KW-0004">4Fe-4S</keyword>
<dbReference type="EC" id="2.1.1.190" evidence="9"/>
<dbReference type="PROSITE" id="PS01230">
    <property type="entry name" value="TRMA_1"/>
    <property type="match status" value="1"/>
</dbReference>
<dbReference type="PANTHER" id="PTHR11061">
    <property type="entry name" value="RNA M5U METHYLTRANSFERASE"/>
    <property type="match status" value="1"/>
</dbReference>
<keyword evidence="2 6" id="KW-0489">Methyltransferase</keyword>
<dbReference type="InterPro" id="IPR010280">
    <property type="entry name" value="U5_MeTrfase_fam"/>
</dbReference>
<evidence type="ECO:0000313" key="10">
    <source>
        <dbReference type="Proteomes" id="UP001597059"/>
    </source>
</evidence>
<feature type="binding site" evidence="6">
    <location>
        <position position="300"/>
    </location>
    <ligand>
        <name>S-adenosyl-L-methionine</name>
        <dbReference type="ChEBI" id="CHEBI:59789"/>
    </ligand>
</feature>
<evidence type="ECO:0000256" key="6">
    <source>
        <dbReference type="PROSITE-ProRule" id="PRU01024"/>
    </source>
</evidence>
<evidence type="ECO:0000256" key="7">
    <source>
        <dbReference type="PROSITE-ProRule" id="PRU10015"/>
    </source>
</evidence>